<reference evidence="3" key="2">
    <citation type="journal article" date="2013" name="Nat. Commun.">
        <title>Genome of the Chinese tree shrew.</title>
        <authorList>
            <person name="Fan Y."/>
            <person name="Huang Z.Y."/>
            <person name="Cao C.C."/>
            <person name="Chen C.S."/>
            <person name="Chen Y.X."/>
            <person name="Fan D.D."/>
            <person name="He J."/>
            <person name="Hou H.L."/>
            <person name="Hu L."/>
            <person name="Hu X.T."/>
            <person name="Jiang X.T."/>
            <person name="Lai R."/>
            <person name="Lang Y.S."/>
            <person name="Liang B."/>
            <person name="Liao S.G."/>
            <person name="Mu D."/>
            <person name="Ma Y.Y."/>
            <person name="Niu Y.Y."/>
            <person name="Sun X.Q."/>
            <person name="Xia J.Q."/>
            <person name="Xiao J."/>
            <person name="Xiong Z.Q."/>
            <person name="Xu L."/>
            <person name="Yang L."/>
            <person name="Zhang Y."/>
            <person name="Zhao W."/>
            <person name="Zhao X.D."/>
            <person name="Zheng Y.T."/>
            <person name="Zhou J.M."/>
            <person name="Zhu Y.B."/>
            <person name="Zhang G.J."/>
            <person name="Wang J."/>
            <person name="Yao Y.G."/>
        </authorList>
    </citation>
    <scope>NUCLEOTIDE SEQUENCE [LARGE SCALE GENOMIC DNA]</scope>
</reference>
<dbReference type="AlphaFoldDB" id="L9KSF7"/>
<sequence>MRRAGQYLLVAECATTQGQPGTRGFPGFPGPIGLDGKPGQCGEYPHRVSESLTLSRSLDPTPGALPRAQPHLPRVPSPDGVRRTGAHSPPLHSAAGEVVQGGEFTLNICESPSFSSDTPAHRILQVGNAKPIPPHSSSELPWSQSSGRRQKAPPQTGEGTSTALLGKGLPGPPGPKGDPGIQGYHGRKGAPGVAVAGLKGAPGVAVAGLKGEPGTTGAKVLLQRERSGLHGALVTRRSSGNNSMPPGTLKLRSFTGRPQVSTNQDFAWRTKLNMADATAPQAELSNLFIEATGFAKFDT</sequence>
<evidence type="ECO:0000313" key="3">
    <source>
        <dbReference type="Proteomes" id="UP000011518"/>
    </source>
</evidence>
<organism evidence="2 3">
    <name type="scientific">Tupaia chinensis</name>
    <name type="common">Chinese tree shrew</name>
    <name type="synonym">Tupaia belangeri chinensis</name>
    <dbReference type="NCBI Taxonomy" id="246437"/>
    <lineage>
        <taxon>Eukaryota</taxon>
        <taxon>Metazoa</taxon>
        <taxon>Chordata</taxon>
        <taxon>Craniata</taxon>
        <taxon>Vertebrata</taxon>
        <taxon>Euteleostomi</taxon>
        <taxon>Mammalia</taxon>
        <taxon>Eutheria</taxon>
        <taxon>Euarchontoglires</taxon>
        <taxon>Scandentia</taxon>
        <taxon>Tupaiidae</taxon>
        <taxon>Tupaia</taxon>
    </lineage>
</organism>
<feature type="region of interest" description="Disordered" evidence="1">
    <location>
        <begin position="59"/>
        <end position="93"/>
    </location>
</feature>
<proteinExistence type="predicted"/>
<name>L9KSF7_TUPCH</name>
<accession>L9KSF7</accession>
<feature type="compositionally biased region" description="Polar residues" evidence="1">
    <location>
        <begin position="135"/>
        <end position="147"/>
    </location>
</feature>
<evidence type="ECO:0000256" key="1">
    <source>
        <dbReference type="SAM" id="MobiDB-lite"/>
    </source>
</evidence>
<dbReference type="EMBL" id="KB320677">
    <property type="protein sequence ID" value="ELW65726.1"/>
    <property type="molecule type" value="Genomic_DNA"/>
</dbReference>
<keyword evidence="3" id="KW-1185">Reference proteome</keyword>
<dbReference type="STRING" id="246437.L9KSF7"/>
<feature type="region of interest" description="Disordered" evidence="1">
    <location>
        <begin position="127"/>
        <end position="188"/>
    </location>
</feature>
<reference evidence="3" key="1">
    <citation type="submission" date="2012-07" db="EMBL/GenBank/DDBJ databases">
        <title>Genome of the Chinese tree shrew, a rising model animal genetically related to primates.</title>
        <authorList>
            <person name="Zhang G."/>
            <person name="Fan Y."/>
            <person name="Yao Y."/>
            <person name="Huang Z."/>
        </authorList>
    </citation>
    <scope>NUCLEOTIDE SEQUENCE [LARGE SCALE GENOMIC DNA]</scope>
</reference>
<evidence type="ECO:0000313" key="2">
    <source>
        <dbReference type="EMBL" id="ELW65726.1"/>
    </source>
</evidence>
<dbReference type="InParanoid" id="L9KSF7"/>
<gene>
    <name evidence="2" type="ORF">TREES_T100015949</name>
</gene>
<dbReference type="Proteomes" id="UP000011518">
    <property type="component" value="Unassembled WGS sequence"/>
</dbReference>
<protein>
    <submittedName>
        <fullName evidence="2">Uncharacterized protein</fullName>
    </submittedName>
</protein>